<comment type="similarity">
    <text evidence="1">Belongs to the VPS26 family.</text>
</comment>
<sequence length="78" mass="8831">GCAEGYARDATEIQNIQIADGDVCRGLPIPIHMVFPRLFTCPTLETTNFKVEFEVTIVVLLHDDHLITENFPLKLCRM</sequence>
<keyword evidence="3" id="KW-1185">Reference proteome</keyword>
<evidence type="ECO:0000256" key="1">
    <source>
        <dbReference type="ARBA" id="ARBA00009100"/>
    </source>
</evidence>
<evidence type="ECO:0000313" key="3">
    <source>
        <dbReference type="Proteomes" id="UP000634236"/>
    </source>
</evidence>
<reference evidence="2" key="1">
    <citation type="submission" date="2019-09" db="EMBL/GenBank/DDBJ databases">
        <title>Bird 10,000 Genomes (B10K) Project - Family phase.</title>
        <authorList>
            <person name="Zhang G."/>
        </authorList>
    </citation>
    <scope>NUCLEOTIDE SEQUENCE</scope>
    <source>
        <strain evidence="2">OUT-0048</strain>
        <tissue evidence="2">Muscle</tissue>
    </source>
</reference>
<protein>
    <submittedName>
        <fullName evidence="2">DSCR3 protein</fullName>
    </submittedName>
</protein>
<organism evidence="2 3">
    <name type="scientific">Vidua chalybeata</name>
    <name type="common">Village indigobird</name>
    <dbReference type="NCBI Taxonomy" id="81927"/>
    <lineage>
        <taxon>Eukaryota</taxon>
        <taxon>Metazoa</taxon>
        <taxon>Chordata</taxon>
        <taxon>Craniata</taxon>
        <taxon>Vertebrata</taxon>
        <taxon>Euteleostomi</taxon>
        <taxon>Archelosauria</taxon>
        <taxon>Archosauria</taxon>
        <taxon>Dinosauria</taxon>
        <taxon>Saurischia</taxon>
        <taxon>Theropoda</taxon>
        <taxon>Coelurosauria</taxon>
        <taxon>Aves</taxon>
        <taxon>Neognathae</taxon>
        <taxon>Neoaves</taxon>
        <taxon>Telluraves</taxon>
        <taxon>Australaves</taxon>
        <taxon>Passeriformes</taxon>
        <taxon>Passeroidea</taxon>
        <taxon>Estrildidae</taxon>
        <taxon>Viduinae</taxon>
        <taxon>Vidua</taxon>
    </lineage>
</organism>
<dbReference type="Proteomes" id="UP000634236">
    <property type="component" value="Unassembled WGS sequence"/>
</dbReference>
<dbReference type="InterPro" id="IPR028934">
    <property type="entry name" value="Vps26-related"/>
</dbReference>
<dbReference type="EMBL" id="WBNB01000532">
    <property type="protein sequence ID" value="NXB85363.1"/>
    <property type="molecule type" value="Genomic_DNA"/>
</dbReference>
<dbReference type="Pfam" id="PF03643">
    <property type="entry name" value="Vps26"/>
    <property type="match status" value="1"/>
</dbReference>
<feature type="non-terminal residue" evidence="2">
    <location>
        <position position="78"/>
    </location>
</feature>
<gene>
    <name evidence="2" type="primary">Dscr3</name>
    <name evidence="2" type="ORF">VIDCHA_R11830</name>
</gene>
<accession>A0A851K688</accession>
<dbReference type="InterPro" id="IPR014752">
    <property type="entry name" value="Arrestin-like_C"/>
</dbReference>
<dbReference type="PANTHER" id="PTHR12233">
    <property type="entry name" value="VACUOLAR PROTEIN SORTING 26 RELATED"/>
    <property type="match status" value="1"/>
</dbReference>
<name>A0A851K688_VIDCH</name>
<proteinExistence type="inferred from homology"/>
<feature type="non-terminal residue" evidence="2">
    <location>
        <position position="1"/>
    </location>
</feature>
<dbReference type="AlphaFoldDB" id="A0A851K688"/>
<comment type="caution">
    <text evidence="2">The sequence shown here is derived from an EMBL/GenBank/DDBJ whole genome shotgun (WGS) entry which is preliminary data.</text>
</comment>
<dbReference type="Gene3D" id="2.60.40.640">
    <property type="match status" value="1"/>
</dbReference>
<evidence type="ECO:0000313" key="2">
    <source>
        <dbReference type="EMBL" id="NXB85363.1"/>
    </source>
</evidence>
<dbReference type="GO" id="GO:0006886">
    <property type="term" value="P:intracellular protein transport"/>
    <property type="evidence" value="ECO:0007669"/>
    <property type="project" value="InterPro"/>
</dbReference>